<dbReference type="EMBL" id="QOIN01000070">
    <property type="protein sequence ID" value="RCG14422.1"/>
    <property type="molecule type" value="Genomic_DNA"/>
</dbReference>
<name>A0A367E9J9_9ACTN</name>
<keyword evidence="1" id="KW-1133">Transmembrane helix</keyword>
<proteinExistence type="predicted"/>
<reference evidence="2 3" key="1">
    <citation type="submission" date="2018-06" db="EMBL/GenBank/DDBJ databases">
        <title>Streptomyces reniochalinae sp. nov. and Streptomyces diacarnus sp. nov. from marine sponges.</title>
        <authorList>
            <person name="Li L."/>
        </authorList>
    </citation>
    <scope>NUCLEOTIDE SEQUENCE [LARGE SCALE GENOMIC DNA]</scope>
    <source>
        <strain evidence="2 3">LHW51701</strain>
    </source>
</reference>
<keyword evidence="1" id="KW-0812">Transmembrane</keyword>
<evidence type="ECO:0000313" key="2">
    <source>
        <dbReference type="EMBL" id="RCG14422.1"/>
    </source>
</evidence>
<sequence>MDLLAHWHDGGGPGPWILFFPLLWAAVVAGGITLLRRTAVRGRRAPWQPRTAHGPRTPHATETALGLLGRRFARGEIDEDEYWRRTSVLRASLSEGDGDSQGGRR</sequence>
<dbReference type="AlphaFoldDB" id="A0A367E9J9"/>
<feature type="transmembrane region" description="Helical" evidence="1">
    <location>
        <begin position="16"/>
        <end position="35"/>
    </location>
</feature>
<evidence type="ECO:0000256" key="1">
    <source>
        <dbReference type="SAM" id="Phobius"/>
    </source>
</evidence>
<comment type="caution">
    <text evidence="2">The sequence shown here is derived from an EMBL/GenBank/DDBJ whole genome shotgun (WGS) entry which is preliminary data.</text>
</comment>
<keyword evidence="1" id="KW-0472">Membrane</keyword>
<dbReference type="RefSeq" id="WP_114025429.1">
    <property type="nucleotide sequence ID" value="NZ_QOIN01000070.1"/>
</dbReference>
<organism evidence="2 3">
    <name type="scientific">Streptomyces diacarni</name>
    <dbReference type="NCBI Taxonomy" id="2800381"/>
    <lineage>
        <taxon>Bacteria</taxon>
        <taxon>Bacillati</taxon>
        <taxon>Actinomycetota</taxon>
        <taxon>Actinomycetes</taxon>
        <taxon>Kitasatosporales</taxon>
        <taxon>Streptomycetaceae</taxon>
        <taxon>Streptomyces</taxon>
    </lineage>
</organism>
<dbReference type="Proteomes" id="UP000252914">
    <property type="component" value="Unassembled WGS sequence"/>
</dbReference>
<protein>
    <submittedName>
        <fullName evidence="2">SHOCT domain-containing protein</fullName>
    </submittedName>
</protein>
<accession>A0A367E9J9</accession>
<keyword evidence="3" id="KW-1185">Reference proteome</keyword>
<evidence type="ECO:0000313" key="3">
    <source>
        <dbReference type="Proteomes" id="UP000252914"/>
    </source>
</evidence>
<gene>
    <name evidence="2" type="ORF">DTL70_31455</name>
</gene>